<proteinExistence type="predicted"/>
<reference evidence="1 2" key="1">
    <citation type="submission" date="2020-09" db="EMBL/GenBank/DDBJ databases">
        <title>Sphingomonas sp., a new species isolated from pork steak.</title>
        <authorList>
            <person name="Heidler von Heilborn D."/>
        </authorList>
    </citation>
    <scope>NUCLEOTIDE SEQUENCE [LARGE SCALE GENOMIC DNA]</scope>
    <source>
        <strain evidence="2">S8-3T</strain>
    </source>
</reference>
<dbReference type="KEGG" id="spap:H3Z74_21665"/>
<protein>
    <submittedName>
        <fullName evidence="1">Uncharacterized protein</fullName>
    </submittedName>
</protein>
<accession>A0A7H0LHU2</accession>
<sequence length="618" mass="66380">MPEGFRSRVNTNVVDVQQRDPRDLVSPIGAGIAALGKALGHVADNEAETAEKVAASEHRIALEEQRRQRSATVANRAAAWAETQAAMAADLDTLRSSSEPGAAGYKEQADQAITDRLTGFLGTLGDDPEVRQRFEPLVAATGATTRLDEDRWARGERTKQEGANIDTWRDTTGNALMSSPTPEKLEQAFTATDLLYDALDVPGTVKGKLKESAKRGFVQNFLDGRMQAGDWQGPKALLDAGQFDAFLDPAQKVNYLKQAGNAQEQQQREVELAQGRAREEARDAGKAVEAKVKAGIVPTPAELRTTRAQLKAAGVDDAELIEFDALNVKVGVNRSYGAMVDQPGGGERIRRDRDALAAKMAAGKASETEQMMKAQLDDLVTVADKNETEQLKGLMGKGPIGKMQALAQLTGTPQARYEKAETLEPGLGAVSLLGPQGRQAAIEGKALRQARPKDFGKAADAERSARGMLGPMMTALGPEYRRVVDTAWDIMASNQAKDGKEGFDEGAMRHAINIAMGATVRPNGALQGGVQRVRGKSVWLPAQMTAPEFDQQLSRTDFSGAVYANGKAVDKADVLASYRPSFVAEGADGRPIYQMVDANGNWLRGKDGSAFVLLPKVR</sequence>
<keyword evidence="2" id="KW-1185">Reference proteome</keyword>
<dbReference type="Proteomes" id="UP000516148">
    <property type="component" value="Chromosome"/>
</dbReference>
<organism evidence="1 2">
    <name type="scientific">Sphingomonas alpina</name>
    <dbReference type="NCBI Taxonomy" id="653931"/>
    <lineage>
        <taxon>Bacteria</taxon>
        <taxon>Pseudomonadati</taxon>
        <taxon>Pseudomonadota</taxon>
        <taxon>Alphaproteobacteria</taxon>
        <taxon>Sphingomonadales</taxon>
        <taxon>Sphingomonadaceae</taxon>
        <taxon>Sphingomonas</taxon>
    </lineage>
</organism>
<dbReference type="AlphaFoldDB" id="A0A7H0LHU2"/>
<name>A0A7H0LHU2_9SPHN</name>
<gene>
    <name evidence="1" type="ORF">H3Z74_21665</name>
</gene>
<dbReference type="EMBL" id="CP061038">
    <property type="protein sequence ID" value="QNQ09245.1"/>
    <property type="molecule type" value="Genomic_DNA"/>
</dbReference>
<dbReference type="RefSeq" id="WP_187761562.1">
    <property type="nucleotide sequence ID" value="NZ_CP061038.1"/>
</dbReference>
<evidence type="ECO:0000313" key="1">
    <source>
        <dbReference type="EMBL" id="QNQ09245.1"/>
    </source>
</evidence>
<evidence type="ECO:0000313" key="2">
    <source>
        <dbReference type="Proteomes" id="UP000516148"/>
    </source>
</evidence>